<dbReference type="STRING" id="1267768.BV394_04120"/>
<accession>A0A1U7DGJ4</accession>
<reference evidence="1 2" key="1">
    <citation type="submission" date="2017-01" db="EMBL/GenBank/DDBJ databases">
        <title>Genomic analysis of Xuhuaishuia manganoxidans DY6-4.</title>
        <authorList>
            <person name="Wang X."/>
        </authorList>
    </citation>
    <scope>NUCLEOTIDE SEQUENCE [LARGE SCALE GENOMIC DNA]</scope>
    <source>
        <strain evidence="1 2">DY6-4</strain>
    </source>
</reference>
<dbReference type="Pfam" id="PF13480">
    <property type="entry name" value="Acetyltransf_6"/>
    <property type="match status" value="1"/>
</dbReference>
<protein>
    <submittedName>
        <fullName evidence="1">Uncharacterized protein</fullName>
    </submittedName>
</protein>
<organism evidence="1 2">
    <name type="scientific">Brevirhabdus pacifica</name>
    <dbReference type="NCBI Taxonomy" id="1267768"/>
    <lineage>
        <taxon>Bacteria</taxon>
        <taxon>Pseudomonadati</taxon>
        <taxon>Pseudomonadota</taxon>
        <taxon>Alphaproteobacteria</taxon>
        <taxon>Rhodobacterales</taxon>
        <taxon>Paracoccaceae</taxon>
        <taxon>Brevirhabdus</taxon>
    </lineage>
</organism>
<evidence type="ECO:0000313" key="1">
    <source>
        <dbReference type="EMBL" id="APX89013.1"/>
    </source>
</evidence>
<dbReference type="Proteomes" id="UP000187266">
    <property type="component" value="Chromosome"/>
</dbReference>
<dbReference type="InterPro" id="IPR038740">
    <property type="entry name" value="BioF2-like_GNAT_dom"/>
</dbReference>
<dbReference type="EMBL" id="CP019124">
    <property type="protein sequence ID" value="APX89013.1"/>
    <property type="molecule type" value="Genomic_DNA"/>
</dbReference>
<dbReference type="Gene3D" id="3.40.630.30">
    <property type="match status" value="1"/>
</dbReference>
<name>A0A1U7DGJ4_9RHOB</name>
<accession>A0A2M9DF59</accession>
<gene>
    <name evidence="1" type="ORF">BV394_04120</name>
</gene>
<evidence type="ECO:0000313" key="2">
    <source>
        <dbReference type="Proteomes" id="UP000187266"/>
    </source>
</evidence>
<keyword evidence="2" id="KW-1185">Reference proteome</keyword>
<dbReference type="AlphaFoldDB" id="A0A1U7DGJ4"/>
<dbReference type="InterPro" id="IPR016181">
    <property type="entry name" value="Acyl_CoA_acyltransferase"/>
</dbReference>
<sequence length="389" mass="42747">MLQSKIPCAEAMQTEIVTDPARFREIEGAWQRLHQEAGGGIFVHHGYLRAWGESLGRGRRLRITLLWQGSRLMAALPMEHAGRARTWAVMGHGRSGLAQWLVHPSIGVPGVDPNADAALSRLLRLPLFSVLLLEPLESHDAEAAEHASRTAGLRARRKMTMRAARVDARGDFDSYLAECKPKTRSNFNRSERKLAQAGAVELRSDRDGSAARLGFVEASCRSWKAATGTGLGVTDPGRRFLERLSENLGDRVCLFSVRRQGDAVVAGRFTLVHDGVHHGMANDFNEAFATLGAGRNSMMHWVREAFEDPEVRALDLMRTNALNADVATDTRELERVIVSRPFDPAILVFLGGQALRRLQKRATGWTKGRRGTRFGARAPDGHGPNGAAG</sequence>
<dbReference type="RefSeq" id="WP_076979036.1">
    <property type="nucleotide sequence ID" value="NZ_CP019124.1"/>
</dbReference>
<proteinExistence type="predicted"/>
<dbReference type="OrthoDB" id="213519at2"/>
<dbReference type="SUPFAM" id="SSF55729">
    <property type="entry name" value="Acyl-CoA N-acyltransferases (Nat)"/>
    <property type="match status" value="1"/>
</dbReference>